<evidence type="ECO:0000256" key="1">
    <source>
        <dbReference type="SAM" id="MobiDB-lite"/>
    </source>
</evidence>
<dbReference type="AlphaFoldDB" id="A0A0F9NCJ0"/>
<comment type="caution">
    <text evidence="2">The sequence shown here is derived from an EMBL/GenBank/DDBJ whole genome shotgun (WGS) entry which is preliminary data.</text>
</comment>
<accession>A0A0F9NCJ0</accession>
<protein>
    <submittedName>
        <fullName evidence="2">Uncharacterized protein</fullName>
    </submittedName>
</protein>
<name>A0A0F9NCJ0_9ZZZZ</name>
<sequence length="129" mass="14835">MSPTQVYSCPKHGELDYYFSWEDEVTETVPCSECSVDSVHILKAPSGGAHFARTWNEKANDYRRDPYTQARAQIEQVYNEQRDQGKHPTKITEEGIQVAAREIDKDNKGLNKKRDPIKEQVKHARQASK</sequence>
<feature type="region of interest" description="Disordered" evidence="1">
    <location>
        <begin position="103"/>
        <end position="129"/>
    </location>
</feature>
<reference evidence="2" key="1">
    <citation type="journal article" date="2015" name="Nature">
        <title>Complex archaea that bridge the gap between prokaryotes and eukaryotes.</title>
        <authorList>
            <person name="Spang A."/>
            <person name="Saw J.H."/>
            <person name="Jorgensen S.L."/>
            <person name="Zaremba-Niedzwiedzka K."/>
            <person name="Martijn J."/>
            <person name="Lind A.E."/>
            <person name="van Eijk R."/>
            <person name="Schleper C."/>
            <person name="Guy L."/>
            <person name="Ettema T.J."/>
        </authorList>
    </citation>
    <scope>NUCLEOTIDE SEQUENCE</scope>
</reference>
<gene>
    <name evidence="2" type="ORF">LCGC14_0968020</name>
</gene>
<evidence type="ECO:0000313" key="2">
    <source>
        <dbReference type="EMBL" id="KKN17215.1"/>
    </source>
</evidence>
<dbReference type="EMBL" id="LAZR01003544">
    <property type="protein sequence ID" value="KKN17215.1"/>
    <property type="molecule type" value="Genomic_DNA"/>
</dbReference>
<feature type="compositionally biased region" description="Basic and acidic residues" evidence="1">
    <location>
        <begin position="103"/>
        <end position="122"/>
    </location>
</feature>
<organism evidence="2">
    <name type="scientific">marine sediment metagenome</name>
    <dbReference type="NCBI Taxonomy" id="412755"/>
    <lineage>
        <taxon>unclassified sequences</taxon>
        <taxon>metagenomes</taxon>
        <taxon>ecological metagenomes</taxon>
    </lineage>
</organism>
<proteinExistence type="predicted"/>